<dbReference type="EMBL" id="CP119108">
    <property type="protein sequence ID" value="WEG09362.1"/>
    <property type="molecule type" value="Genomic_DNA"/>
</dbReference>
<organism evidence="8 9">
    <name type="scientific">Microbacterium horticulturae</name>
    <dbReference type="NCBI Taxonomy" id="3028316"/>
    <lineage>
        <taxon>Bacteria</taxon>
        <taxon>Bacillati</taxon>
        <taxon>Actinomycetota</taxon>
        <taxon>Actinomycetes</taxon>
        <taxon>Micrococcales</taxon>
        <taxon>Microbacteriaceae</taxon>
        <taxon>Microbacterium</taxon>
    </lineage>
</organism>
<evidence type="ECO:0000259" key="7">
    <source>
        <dbReference type="Pfam" id="PF04024"/>
    </source>
</evidence>
<name>A0ABY8C0U8_9MICO</name>
<dbReference type="InterPro" id="IPR052027">
    <property type="entry name" value="PspC"/>
</dbReference>
<evidence type="ECO:0000256" key="2">
    <source>
        <dbReference type="ARBA" id="ARBA00022475"/>
    </source>
</evidence>
<feature type="transmembrane region" description="Helical" evidence="6">
    <location>
        <begin position="36"/>
        <end position="56"/>
    </location>
</feature>
<feature type="transmembrane region" description="Helical" evidence="6">
    <location>
        <begin position="12"/>
        <end position="30"/>
    </location>
</feature>
<keyword evidence="3 6" id="KW-0812">Transmembrane</keyword>
<protein>
    <submittedName>
        <fullName evidence="8">PspC domain-containing protein</fullName>
    </submittedName>
</protein>
<evidence type="ECO:0000256" key="4">
    <source>
        <dbReference type="ARBA" id="ARBA00022989"/>
    </source>
</evidence>
<evidence type="ECO:0000313" key="8">
    <source>
        <dbReference type="EMBL" id="WEG09362.1"/>
    </source>
</evidence>
<dbReference type="RefSeq" id="WP_275278686.1">
    <property type="nucleotide sequence ID" value="NZ_CP119108.1"/>
</dbReference>
<dbReference type="Proteomes" id="UP001214553">
    <property type="component" value="Chromosome"/>
</dbReference>
<evidence type="ECO:0000256" key="3">
    <source>
        <dbReference type="ARBA" id="ARBA00022692"/>
    </source>
</evidence>
<keyword evidence="4 6" id="KW-1133">Transmembrane helix</keyword>
<evidence type="ECO:0000256" key="5">
    <source>
        <dbReference type="ARBA" id="ARBA00023136"/>
    </source>
</evidence>
<dbReference type="Pfam" id="PF04024">
    <property type="entry name" value="PspC"/>
    <property type="match status" value="1"/>
</dbReference>
<sequence length="60" mass="6580">MNALVRPLRGRMIAGVCAGLALRFGISPLAMRIIAVVLVAVFGLSLWAYVLLWIVMPNER</sequence>
<comment type="subcellular location">
    <subcellularLocation>
        <location evidence="1">Cell membrane</location>
        <topology evidence="1">Single-pass membrane protein</topology>
    </subcellularLocation>
</comment>
<accession>A0ABY8C0U8</accession>
<proteinExistence type="predicted"/>
<dbReference type="InterPro" id="IPR007168">
    <property type="entry name" value="Phageshock_PspC_N"/>
</dbReference>
<evidence type="ECO:0000256" key="1">
    <source>
        <dbReference type="ARBA" id="ARBA00004162"/>
    </source>
</evidence>
<dbReference type="PANTHER" id="PTHR33885">
    <property type="entry name" value="PHAGE SHOCK PROTEIN C"/>
    <property type="match status" value="1"/>
</dbReference>
<evidence type="ECO:0000256" key="6">
    <source>
        <dbReference type="SAM" id="Phobius"/>
    </source>
</evidence>
<keyword evidence="5 6" id="KW-0472">Membrane</keyword>
<reference evidence="8 9" key="1">
    <citation type="submission" date="2023-03" db="EMBL/GenBank/DDBJ databases">
        <title>Genome sequence of Microbacterium sp. KACC 23027.</title>
        <authorList>
            <person name="Kim S."/>
            <person name="Heo J."/>
            <person name="Kwon S.-W."/>
        </authorList>
    </citation>
    <scope>NUCLEOTIDE SEQUENCE [LARGE SCALE GENOMIC DNA]</scope>
    <source>
        <strain evidence="8 9">KACC 23027</strain>
    </source>
</reference>
<keyword evidence="9" id="KW-1185">Reference proteome</keyword>
<feature type="domain" description="Phage shock protein PspC N-terminal" evidence="7">
    <location>
        <begin position="3"/>
        <end position="59"/>
    </location>
</feature>
<dbReference type="PANTHER" id="PTHR33885:SF3">
    <property type="entry name" value="PHAGE SHOCK PROTEIN C"/>
    <property type="match status" value="1"/>
</dbReference>
<gene>
    <name evidence="8" type="ORF">PU630_02000</name>
</gene>
<keyword evidence="2" id="KW-1003">Cell membrane</keyword>
<evidence type="ECO:0000313" key="9">
    <source>
        <dbReference type="Proteomes" id="UP001214553"/>
    </source>
</evidence>